<evidence type="ECO:0000313" key="3">
    <source>
        <dbReference type="EMBL" id="QBH12772.1"/>
    </source>
</evidence>
<reference evidence="3 6" key="2">
    <citation type="submission" date="2019-02" db="EMBL/GenBank/DDBJ databases">
        <title>Complete genome sequence of Desulfobacter hydrogenophilus AcRS1.</title>
        <authorList>
            <person name="Marietou A."/>
            <person name="Lund M.B."/>
            <person name="Marshall I.P.G."/>
            <person name="Schreiber L."/>
            <person name="Jorgensen B."/>
        </authorList>
    </citation>
    <scope>NUCLEOTIDE SEQUENCE [LARGE SCALE GENOMIC DNA]</scope>
    <source>
        <strain evidence="3 6">AcRS1</strain>
    </source>
</reference>
<reference evidence="4 5" key="1">
    <citation type="submission" date="2018-06" db="EMBL/GenBank/DDBJ databases">
        <title>Complete Genome Sequence of Desulfobacter hydrogenophilus (DSM3380).</title>
        <authorList>
            <person name="Marietou A."/>
            <person name="Schreiber L."/>
            <person name="Marshall I."/>
            <person name="Jorgensen B."/>
        </authorList>
    </citation>
    <scope>NUCLEOTIDE SEQUENCE [LARGE SCALE GENOMIC DNA]</scope>
    <source>
        <strain evidence="4 5">DSM 3380</strain>
    </source>
</reference>
<dbReference type="InterPro" id="IPR013324">
    <property type="entry name" value="RNA_pol_sigma_r3/r4-like"/>
</dbReference>
<keyword evidence="4" id="KW-0238">DNA-binding</keyword>
<dbReference type="InterPro" id="IPR002852">
    <property type="entry name" value="UPF0251"/>
</dbReference>
<accession>A0A328FF96</accession>
<organism evidence="4 5">
    <name type="scientific">Desulfobacter hydrogenophilus</name>
    <dbReference type="NCBI Taxonomy" id="2291"/>
    <lineage>
        <taxon>Bacteria</taxon>
        <taxon>Pseudomonadati</taxon>
        <taxon>Thermodesulfobacteriota</taxon>
        <taxon>Desulfobacteria</taxon>
        <taxon>Desulfobacterales</taxon>
        <taxon>Desulfobacteraceae</taxon>
        <taxon>Desulfobacter</taxon>
    </lineage>
</organism>
<evidence type="ECO:0000313" key="6">
    <source>
        <dbReference type="Proteomes" id="UP000293902"/>
    </source>
</evidence>
<evidence type="ECO:0000256" key="2">
    <source>
        <dbReference type="HAMAP-Rule" id="MF_00674"/>
    </source>
</evidence>
<dbReference type="Gene3D" id="1.10.10.10">
    <property type="entry name" value="Winged helix-like DNA-binding domain superfamily/Winged helix DNA-binding domain"/>
    <property type="match status" value="1"/>
</dbReference>
<dbReference type="PANTHER" id="PTHR37478:SF2">
    <property type="entry name" value="UPF0251 PROTEIN TK0562"/>
    <property type="match status" value="1"/>
</dbReference>
<dbReference type="RefSeq" id="WP_111954391.1">
    <property type="nucleotide sequence ID" value="NZ_CP036313.1"/>
</dbReference>
<dbReference type="HAMAP" id="MF_00674">
    <property type="entry name" value="UPF0251"/>
    <property type="match status" value="1"/>
</dbReference>
<keyword evidence="6" id="KW-1185">Reference proteome</keyword>
<name>A0A328FF96_9BACT</name>
<dbReference type="InterPro" id="IPR036388">
    <property type="entry name" value="WH-like_DNA-bd_sf"/>
</dbReference>
<dbReference type="Proteomes" id="UP000248798">
    <property type="component" value="Unassembled WGS sequence"/>
</dbReference>
<dbReference type="OrthoDB" id="280278at2"/>
<dbReference type="AlphaFoldDB" id="A0A328FF96"/>
<protein>
    <recommendedName>
        <fullName evidence="2">UPF0251 protein DO021_05150</fullName>
    </recommendedName>
</protein>
<dbReference type="Pfam" id="PF02001">
    <property type="entry name" value="DUF134"/>
    <property type="match status" value="1"/>
</dbReference>
<dbReference type="PANTHER" id="PTHR37478">
    <property type="match status" value="1"/>
</dbReference>
<evidence type="ECO:0000313" key="4">
    <source>
        <dbReference type="EMBL" id="RAM03009.1"/>
    </source>
</evidence>
<dbReference type="EMBL" id="CP036313">
    <property type="protein sequence ID" value="QBH12772.1"/>
    <property type="molecule type" value="Genomic_DNA"/>
</dbReference>
<dbReference type="GO" id="GO:0003677">
    <property type="term" value="F:DNA binding"/>
    <property type="evidence" value="ECO:0007669"/>
    <property type="project" value="UniProtKB-KW"/>
</dbReference>
<gene>
    <name evidence="4" type="ORF">DO021_05150</name>
    <name evidence="3" type="ORF">EYB58_07535</name>
</gene>
<dbReference type="SUPFAM" id="SSF88659">
    <property type="entry name" value="Sigma3 and sigma4 domains of RNA polymerase sigma factors"/>
    <property type="match status" value="1"/>
</dbReference>
<dbReference type="Proteomes" id="UP000293902">
    <property type="component" value="Chromosome"/>
</dbReference>
<dbReference type="EMBL" id="QLNI01000008">
    <property type="protein sequence ID" value="RAM03009.1"/>
    <property type="molecule type" value="Genomic_DNA"/>
</dbReference>
<evidence type="ECO:0000256" key="1">
    <source>
        <dbReference type="ARBA" id="ARBA00009350"/>
    </source>
</evidence>
<evidence type="ECO:0000313" key="5">
    <source>
        <dbReference type="Proteomes" id="UP000248798"/>
    </source>
</evidence>
<comment type="similarity">
    <text evidence="1 2">Belongs to the UPF0251 family.</text>
</comment>
<proteinExistence type="inferred from homology"/>
<sequence>MPRPKRPRCISSKPAIKGFKPRGTVETGEVILSLEEFEALKLIDYEGMDQSGAAQVMDVSRQTVGRVLKTARHKIAEALVTAKRLTVQGGCYEMRGRGQGRGWRHGCRKPQGL</sequence>